<accession>A0A317ZHU9</accession>
<dbReference type="GO" id="GO:0006508">
    <property type="term" value="P:proteolysis"/>
    <property type="evidence" value="ECO:0007669"/>
    <property type="project" value="UniProtKB-KW"/>
</dbReference>
<evidence type="ECO:0000313" key="7">
    <source>
        <dbReference type="Proteomes" id="UP000247099"/>
    </source>
</evidence>
<dbReference type="Gene3D" id="2.40.10.120">
    <property type="match status" value="1"/>
</dbReference>
<evidence type="ECO:0000259" key="5">
    <source>
        <dbReference type="PROSITE" id="PS50106"/>
    </source>
</evidence>
<keyword evidence="7" id="KW-1185">Reference proteome</keyword>
<dbReference type="InterPro" id="IPR001940">
    <property type="entry name" value="Peptidase_S1C"/>
</dbReference>
<dbReference type="InterPro" id="IPR036034">
    <property type="entry name" value="PDZ_sf"/>
</dbReference>
<dbReference type="Pfam" id="PF13365">
    <property type="entry name" value="Trypsin_2"/>
    <property type="match status" value="1"/>
</dbReference>
<dbReference type="PRINTS" id="PR00834">
    <property type="entry name" value="PROTEASES2C"/>
</dbReference>
<feature type="chain" id="PRO_5016445346" description="PDZ domain-containing protein" evidence="4">
    <location>
        <begin position="23"/>
        <end position="501"/>
    </location>
</feature>
<comment type="caution">
    <text evidence="6">The sequence shown here is derived from an EMBL/GenBank/DDBJ whole genome shotgun (WGS) entry which is preliminary data.</text>
</comment>
<dbReference type="CDD" id="cd10839">
    <property type="entry name" value="cpPDZ1_DegP-like"/>
    <property type="match status" value="1"/>
</dbReference>
<dbReference type="PROSITE" id="PS51257">
    <property type="entry name" value="PROKAR_LIPOPROTEIN"/>
    <property type="match status" value="1"/>
</dbReference>
<organism evidence="6 7">
    <name type="scientific">Coraliomargarita sinensis</name>
    <dbReference type="NCBI Taxonomy" id="2174842"/>
    <lineage>
        <taxon>Bacteria</taxon>
        <taxon>Pseudomonadati</taxon>
        <taxon>Verrucomicrobiota</taxon>
        <taxon>Opitutia</taxon>
        <taxon>Puniceicoccales</taxon>
        <taxon>Coraliomargaritaceae</taxon>
        <taxon>Coraliomargarita</taxon>
    </lineage>
</organism>
<gene>
    <name evidence="6" type="ORF">DDZ13_04125</name>
</gene>
<proteinExistence type="predicted"/>
<dbReference type="EMBL" id="QHJQ01000002">
    <property type="protein sequence ID" value="PXA05155.1"/>
    <property type="molecule type" value="Genomic_DNA"/>
</dbReference>
<dbReference type="PANTHER" id="PTHR43343:SF3">
    <property type="entry name" value="PROTEASE DO-LIKE 8, CHLOROPLASTIC"/>
    <property type="match status" value="1"/>
</dbReference>
<dbReference type="FunCoup" id="A0A317ZHU9">
    <property type="interactions" value="439"/>
</dbReference>
<keyword evidence="1" id="KW-0645">Protease</keyword>
<dbReference type="InterPro" id="IPR051201">
    <property type="entry name" value="Chloro_Bact_Ser_Proteases"/>
</dbReference>
<dbReference type="SUPFAM" id="SSF50156">
    <property type="entry name" value="PDZ domain-like"/>
    <property type="match status" value="2"/>
</dbReference>
<evidence type="ECO:0000256" key="1">
    <source>
        <dbReference type="ARBA" id="ARBA00022670"/>
    </source>
</evidence>
<dbReference type="GO" id="GO:0004252">
    <property type="term" value="F:serine-type endopeptidase activity"/>
    <property type="evidence" value="ECO:0007669"/>
    <property type="project" value="InterPro"/>
</dbReference>
<dbReference type="InterPro" id="IPR009003">
    <property type="entry name" value="Peptidase_S1_PA"/>
</dbReference>
<dbReference type="PANTHER" id="PTHR43343">
    <property type="entry name" value="PEPTIDASE S12"/>
    <property type="match status" value="1"/>
</dbReference>
<dbReference type="PROSITE" id="PS50106">
    <property type="entry name" value="PDZ"/>
    <property type="match status" value="1"/>
</dbReference>
<evidence type="ECO:0000256" key="4">
    <source>
        <dbReference type="SAM" id="SignalP"/>
    </source>
</evidence>
<dbReference type="OrthoDB" id="9758917at2"/>
<feature type="signal peptide" evidence="4">
    <location>
        <begin position="1"/>
        <end position="22"/>
    </location>
</feature>
<dbReference type="AlphaFoldDB" id="A0A317ZHU9"/>
<evidence type="ECO:0000313" key="6">
    <source>
        <dbReference type="EMBL" id="PXA05155.1"/>
    </source>
</evidence>
<feature type="domain" description="PDZ" evidence="5">
    <location>
        <begin position="296"/>
        <end position="387"/>
    </location>
</feature>
<dbReference type="Proteomes" id="UP000247099">
    <property type="component" value="Unassembled WGS sequence"/>
</dbReference>
<evidence type="ECO:0000256" key="2">
    <source>
        <dbReference type="ARBA" id="ARBA00022801"/>
    </source>
</evidence>
<keyword evidence="4" id="KW-0732">Signal</keyword>
<dbReference type="InParanoid" id="A0A317ZHU9"/>
<dbReference type="RefSeq" id="WP_110130156.1">
    <property type="nucleotide sequence ID" value="NZ_QHJQ01000002.1"/>
</dbReference>
<dbReference type="Gene3D" id="2.30.42.10">
    <property type="match status" value="2"/>
</dbReference>
<reference evidence="6 7" key="1">
    <citation type="submission" date="2018-05" db="EMBL/GenBank/DDBJ databases">
        <title>Coraliomargarita sinensis sp. nov., isolated from a marine solar saltern.</title>
        <authorList>
            <person name="Zhou L.Y."/>
        </authorList>
    </citation>
    <scope>NUCLEOTIDE SEQUENCE [LARGE SCALE GENOMIC DNA]</scope>
    <source>
        <strain evidence="6 7">WN38</strain>
    </source>
</reference>
<protein>
    <recommendedName>
        <fullName evidence="5">PDZ domain-containing protein</fullName>
    </recommendedName>
</protein>
<dbReference type="SUPFAM" id="SSF50494">
    <property type="entry name" value="Trypsin-like serine proteases"/>
    <property type="match status" value="1"/>
</dbReference>
<dbReference type="SMART" id="SM00228">
    <property type="entry name" value="PDZ"/>
    <property type="match status" value="2"/>
</dbReference>
<evidence type="ECO:0000256" key="3">
    <source>
        <dbReference type="SAM" id="MobiDB-lite"/>
    </source>
</evidence>
<name>A0A317ZHU9_9BACT</name>
<feature type="region of interest" description="Disordered" evidence="3">
    <location>
        <begin position="25"/>
        <end position="45"/>
    </location>
</feature>
<sequence length="501" mass="53052">MKEQLFLKSILFGLTWALTACAAEQSDSPETDPPTSEPRVASFDLSIDSEPINREDPRYLTSYAPILKPAKEAVVAVHSASVMRFIRQRGMDPREELLRRFFGLPPGAGGQPEEFERRYSEGVGSGVLISADGYILTNNHVVTARTGDPADEILVELNDGREFQADLVGRDPSSDLAVLKIAAEDLPFLKMADSDLLEVGDVVFAIGNPMGVGLTITQGIVSATGRSNLSILGESGYESFIQTDAPINPGNSGGALVDAYGRLIGINTAILSRSGGSIGLGFAIPSTFAHDITLDLVREGKVRRGLLGVSIEDLNPEYAEAFSVPEEKGAFIQSVAEGLPAEKAGIRGGDVIVAVDGESVDGATDLRLKVGKFAPGEEVALSVRREGELLRVNVELADPDNPFGAGAMAGELLTGVNVALIDAGVRMKYGIEDELSGLVVTSVTESSPYASGLLKGMLILEINGVVPRSLDHAQSLIASREVSSFFVYSGGRSGYLSIRPD</sequence>
<dbReference type="Pfam" id="PF13180">
    <property type="entry name" value="PDZ_2"/>
    <property type="match status" value="1"/>
</dbReference>
<dbReference type="InterPro" id="IPR001478">
    <property type="entry name" value="PDZ"/>
</dbReference>
<keyword evidence="2" id="KW-0378">Hydrolase</keyword>